<dbReference type="Gene3D" id="3.30.2080.10">
    <property type="entry name" value="GH92 mannosidase domain"/>
    <property type="match status" value="1"/>
</dbReference>
<dbReference type="GO" id="GO:0005975">
    <property type="term" value="P:carbohydrate metabolic process"/>
    <property type="evidence" value="ECO:0007669"/>
    <property type="project" value="InterPro"/>
</dbReference>
<feature type="domain" description="Glycosyl hydrolase family 92 N-terminal" evidence="3">
    <location>
        <begin position="48"/>
        <end position="300"/>
    </location>
</feature>
<dbReference type="InterPro" id="IPR005887">
    <property type="entry name" value="GH92_a_mannosidase_put"/>
</dbReference>
<evidence type="ECO:0000313" key="5">
    <source>
        <dbReference type="Proteomes" id="UP000054007"/>
    </source>
</evidence>
<dbReference type="GO" id="GO:0005829">
    <property type="term" value="C:cytosol"/>
    <property type="evidence" value="ECO:0007669"/>
    <property type="project" value="TreeGrafter"/>
</dbReference>
<keyword evidence="1" id="KW-0732">Signal</keyword>
<dbReference type="Pfam" id="PF17678">
    <property type="entry name" value="Glyco_hydro_92N"/>
    <property type="match status" value="1"/>
</dbReference>
<dbReference type="EMBL" id="KN880553">
    <property type="protein sequence ID" value="KIY66481.1"/>
    <property type="molecule type" value="Genomic_DNA"/>
</dbReference>
<evidence type="ECO:0000259" key="3">
    <source>
        <dbReference type="Pfam" id="PF17678"/>
    </source>
</evidence>
<dbReference type="InterPro" id="IPR012939">
    <property type="entry name" value="Glyco_hydro_92"/>
</dbReference>
<dbReference type="PANTHER" id="PTHR12143">
    <property type="entry name" value="PEPTIDE N-GLYCANASE PNGASE -RELATED"/>
    <property type="match status" value="1"/>
</dbReference>
<dbReference type="InterPro" id="IPR041371">
    <property type="entry name" value="GH92_N"/>
</dbReference>
<dbReference type="Gene3D" id="2.70.98.10">
    <property type="match status" value="1"/>
</dbReference>
<dbReference type="InterPro" id="IPR008928">
    <property type="entry name" value="6-hairpin_glycosidase_sf"/>
</dbReference>
<keyword evidence="5" id="KW-1185">Reference proteome</keyword>
<dbReference type="NCBIfam" id="TIGR01180">
    <property type="entry name" value="aman2_put"/>
    <property type="match status" value="1"/>
</dbReference>
<keyword evidence="4" id="KW-0378">Hydrolase</keyword>
<evidence type="ECO:0000259" key="2">
    <source>
        <dbReference type="Pfam" id="PF07971"/>
    </source>
</evidence>
<dbReference type="InterPro" id="IPR050883">
    <property type="entry name" value="PNGase"/>
</dbReference>
<dbReference type="GO" id="GO:0005634">
    <property type="term" value="C:nucleus"/>
    <property type="evidence" value="ECO:0007669"/>
    <property type="project" value="TreeGrafter"/>
</dbReference>
<dbReference type="GO" id="GO:0030246">
    <property type="term" value="F:carbohydrate binding"/>
    <property type="evidence" value="ECO:0007669"/>
    <property type="project" value="InterPro"/>
</dbReference>
<dbReference type="GO" id="GO:0000224">
    <property type="term" value="F:peptide-N4-(N-acetyl-beta-glucosaminyl)asparagine amidase activity"/>
    <property type="evidence" value="ECO:0007669"/>
    <property type="project" value="TreeGrafter"/>
</dbReference>
<dbReference type="Gene3D" id="1.20.1610.10">
    <property type="entry name" value="alpha-1,2-mannosidases domains"/>
    <property type="match status" value="1"/>
</dbReference>
<dbReference type="AlphaFoldDB" id="A0A0D7BAD3"/>
<dbReference type="PANTHER" id="PTHR12143:SF25">
    <property type="entry name" value="FAMILY PROTEIN, PUTATIVE (AFU_ORTHOLOGUE AFUA_1G10790)-RELATED"/>
    <property type="match status" value="1"/>
</dbReference>
<reference evidence="4 5" key="1">
    <citation type="journal article" date="2015" name="Fungal Genet. Biol.">
        <title>Evolution of novel wood decay mechanisms in Agaricales revealed by the genome sequences of Fistulina hepatica and Cylindrobasidium torrendii.</title>
        <authorList>
            <person name="Floudas D."/>
            <person name="Held B.W."/>
            <person name="Riley R."/>
            <person name="Nagy L.G."/>
            <person name="Koehler G."/>
            <person name="Ransdell A.S."/>
            <person name="Younus H."/>
            <person name="Chow J."/>
            <person name="Chiniquy J."/>
            <person name="Lipzen A."/>
            <person name="Tritt A."/>
            <person name="Sun H."/>
            <person name="Haridas S."/>
            <person name="LaButti K."/>
            <person name="Ohm R.A."/>
            <person name="Kues U."/>
            <person name="Blanchette R.A."/>
            <person name="Grigoriev I.V."/>
            <person name="Minto R.E."/>
            <person name="Hibbett D.S."/>
        </authorList>
    </citation>
    <scope>NUCLEOTIDE SEQUENCE [LARGE SCALE GENOMIC DNA]</scope>
    <source>
        <strain evidence="4 5">FP15055 ss-10</strain>
    </source>
</reference>
<organism evidence="4 5">
    <name type="scientific">Cylindrobasidium torrendii FP15055 ss-10</name>
    <dbReference type="NCBI Taxonomy" id="1314674"/>
    <lineage>
        <taxon>Eukaryota</taxon>
        <taxon>Fungi</taxon>
        <taxon>Dikarya</taxon>
        <taxon>Basidiomycota</taxon>
        <taxon>Agaricomycotina</taxon>
        <taxon>Agaricomycetes</taxon>
        <taxon>Agaricomycetidae</taxon>
        <taxon>Agaricales</taxon>
        <taxon>Marasmiineae</taxon>
        <taxon>Physalacriaceae</taxon>
        <taxon>Cylindrobasidium</taxon>
    </lineage>
</organism>
<feature type="domain" description="Glycosyl hydrolase family 92" evidence="2">
    <location>
        <begin position="306"/>
        <end position="797"/>
    </location>
</feature>
<name>A0A0D7BAD3_9AGAR</name>
<sequence>MKFLFSSLLSLTVTPLLLLAQPSPDVQARITQAIADAATDPNPDLSTLVNVFIGTANDGDVCPGASVPFGMAKFTTDMTGYAPAGYITNPDEQIKGFSPLHDSGTGASGSYGNFETMPLLCPDGFDTCITHFNLRKRSRKPDTDDASPGYFALTLDNELKMEATATRRAGLERFSWPSGSKPYIVFDMAFDNAGTWAGGSLDIDPEKGRITIGGHWSSSFGPSRPRYQAFACYDLLDGGRQEIDEYGIWRADDYGLDAKGLGQLHLNLTENLIGGPIYQSGALVSFANNPESITMRVGVSYVSKEQACQNAEEEVGDASFDEIVQRAKALWNDRLKKVEIDIANTPANITEMLYSSLYRASLTPNNATGEAQGPFADTSAYYFDSLYCSWDTYRTFFPLMALHSPVEFAQIVDAYIDGWRKTGWMPESRTNNVPGYTQGGSSADNIVSHFALNYAEEASELGIDLNELYQALLADGEANPPEWNTIGREVDVYKQYGYVPFAVLDAFSMGRQTREASRTLEYSFEDFGIYQVAALLNKTEDMDTYYNRSLWYRNVWDPSVESDGFTGFMQKRRPDGSFEYSDPINCSPQNQGSRSCSFEADNVNGFYESSAWEYSWFAPHDTAHLIELMGGNSTFVNRLNHFFDAGYYLAGNEPSFQTPVGYHYADKPALSVDQVRKVVFQNFGITAAGLPGNDDQAAMASLLTFHLLGLYPVPSTSELLILSPFIPKYTIHNDYLSTSTTVTVVNYSTDSIQEVIPAGTPAYVESVTVNGVAVDTRCHFDFQDTFKKGGDIVITLTADKDSANSCAGSVPASLSNGGF</sequence>
<accession>A0A0D7BAD3</accession>
<dbReference type="STRING" id="1314674.A0A0D7BAD3"/>
<dbReference type="GO" id="GO:0006516">
    <property type="term" value="P:glycoprotein catabolic process"/>
    <property type="evidence" value="ECO:0007669"/>
    <property type="project" value="TreeGrafter"/>
</dbReference>
<evidence type="ECO:0000313" key="4">
    <source>
        <dbReference type="EMBL" id="KIY66481.1"/>
    </source>
</evidence>
<dbReference type="Gene3D" id="1.20.1050.60">
    <property type="entry name" value="alpha-1,2-mannosidase"/>
    <property type="match status" value="1"/>
</dbReference>
<protein>
    <submittedName>
        <fullName evidence="4">Glycoside hydrolase family 92 protein</fullName>
    </submittedName>
</protein>
<dbReference type="SUPFAM" id="SSF48208">
    <property type="entry name" value="Six-hairpin glycosidases"/>
    <property type="match status" value="1"/>
</dbReference>
<feature type="chain" id="PRO_5002316879" evidence="1">
    <location>
        <begin position="29"/>
        <end position="819"/>
    </location>
</feature>
<evidence type="ECO:0000256" key="1">
    <source>
        <dbReference type="SAM" id="SignalP"/>
    </source>
</evidence>
<dbReference type="Pfam" id="PF07971">
    <property type="entry name" value="Glyco_hydro_92"/>
    <property type="match status" value="1"/>
</dbReference>
<dbReference type="OrthoDB" id="449263at2759"/>
<dbReference type="Proteomes" id="UP000054007">
    <property type="component" value="Unassembled WGS sequence"/>
</dbReference>
<gene>
    <name evidence="4" type="ORF">CYLTODRAFT_437420</name>
</gene>
<proteinExistence type="predicted"/>
<feature type="signal peptide" evidence="1">
    <location>
        <begin position="1"/>
        <end position="28"/>
    </location>
</feature>
<dbReference type="InterPro" id="IPR014718">
    <property type="entry name" value="GH-type_carb-bd"/>
</dbReference>